<organism evidence="2 3">
    <name type="scientific">Nitrosotalea devaniterrae</name>
    <dbReference type="NCBI Taxonomy" id="1078905"/>
    <lineage>
        <taxon>Archaea</taxon>
        <taxon>Nitrososphaerota</taxon>
        <taxon>Nitrososphaeria</taxon>
        <taxon>Nitrosotaleales</taxon>
        <taxon>Nitrosotaleaceae</taxon>
        <taxon>Nitrosotalea</taxon>
    </lineage>
</organism>
<protein>
    <submittedName>
        <fullName evidence="2">Uncharacterized protein</fullName>
    </submittedName>
</protein>
<dbReference type="Proteomes" id="UP000196239">
    <property type="component" value="Chromosome 1"/>
</dbReference>
<dbReference type="AlphaFoldDB" id="A0A128A147"/>
<keyword evidence="1" id="KW-1133">Transmembrane helix</keyword>
<evidence type="ECO:0000256" key="1">
    <source>
        <dbReference type="SAM" id="Phobius"/>
    </source>
</evidence>
<sequence>MLKKFGIIVILFFGSLILVLGLVKTVFDMVIGITFYLHVVGGIAIIIFGVILYKKYAV</sequence>
<evidence type="ECO:0000313" key="3">
    <source>
        <dbReference type="Proteomes" id="UP000196239"/>
    </source>
</evidence>
<feature type="transmembrane region" description="Helical" evidence="1">
    <location>
        <begin position="7"/>
        <end position="27"/>
    </location>
</feature>
<keyword evidence="1" id="KW-0812">Transmembrane</keyword>
<evidence type="ECO:0000313" key="2">
    <source>
        <dbReference type="EMBL" id="CUR51073.1"/>
    </source>
</evidence>
<accession>A0A128A147</accession>
<gene>
    <name evidence="2" type="ORF">NDEV_0308</name>
</gene>
<proteinExistence type="predicted"/>
<feature type="transmembrane region" description="Helical" evidence="1">
    <location>
        <begin position="33"/>
        <end position="53"/>
    </location>
</feature>
<dbReference type="EMBL" id="LN890280">
    <property type="protein sequence ID" value="CUR51073.1"/>
    <property type="molecule type" value="Genomic_DNA"/>
</dbReference>
<reference evidence="3" key="1">
    <citation type="submission" date="2015-10" db="EMBL/GenBank/DDBJ databases">
        <authorList>
            <person name="Lehtovirta-Morley L.E."/>
            <person name="Vieille C."/>
        </authorList>
    </citation>
    <scope>NUCLEOTIDE SEQUENCE [LARGE SCALE GENOMIC DNA]</scope>
</reference>
<keyword evidence="3" id="KW-1185">Reference proteome</keyword>
<keyword evidence="1" id="KW-0472">Membrane</keyword>
<dbReference type="KEGG" id="ndv:NDEV_0308"/>
<name>A0A128A147_9ARCH</name>